<keyword evidence="1" id="KW-0812">Transmembrane</keyword>
<evidence type="ECO:0000256" key="1">
    <source>
        <dbReference type="SAM" id="Phobius"/>
    </source>
</evidence>
<reference evidence="2 3" key="1">
    <citation type="submission" date="2012-10" db="EMBL/GenBank/DDBJ databases">
        <title>The draft sequence of the Mycobacterium pheli genome.</title>
        <authorList>
            <person name="Pettersson B.M.F."/>
            <person name="Das S."/>
            <person name="Dasgupta S."/>
            <person name="Bhattacharya A."/>
            <person name="Kirsebom L.A."/>
        </authorList>
    </citation>
    <scope>NUCLEOTIDE SEQUENCE [LARGE SCALE GENOMIC DNA]</scope>
    <source>
        <strain evidence="2 3">CCUG 21000</strain>
    </source>
</reference>
<evidence type="ECO:0008006" key="4">
    <source>
        <dbReference type="Google" id="ProtNLM"/>
    </source>
</evidence>
<accession>A0A5N5UXS6</accession>
<comment type="caution">
    <text evidence="2">The sequence shown here is derived from an EMBL/GenBank/DDBJ whole genome shotgun (WGS) entry which is preliminary data.</text>
</comment>
<proteinExistence type="predicted"/>
<keyword evidence="1" id="KW-0472">Membrane</keyword>
<dbReference type="AlphaFoldDB" id="A0A5N5UXS6"/>
<gene>
    <name evidence="2" type="ORF">MPHL21000_17895</name>
</gene>
<dbReference type="Proteomes" id="UP000325690">
    <property type="component" value="Unassembled WGS sequence"/>
</dbReference>
<name>A0A5N5UXS6_MYCPH</name>
<protein>
    <recommendedName>
        <fullName evidence="4">Transmembrane protein</fullName>
    </recommendedName>
</protein>
<keyword evidence="1" id="KW-1133">Transmembrane helix</keyword>
<keyword evidence="3" id="KW-1185">Reference proteome</keyword>
<organism evidence="2 3">
    <name type="scientific">Mycolicibacterium phlei DSM 43239 = CCUG 21000</name>
    <dbReference type="NCBI Taxonomy" id="1226750"/>
    <lineage>
        <taxon>Bacteria</taxon>
        <taxon>Bacillati</taxon>
        <taxon>Actinomycetota</taxon>
        <taxon>Actinomycetes</taxon>
        <taxon>Mycobacteriales</taxon>
        <taxon>Mycobacteriaceae</taxon>
        <taxon>Mycolicibacterium</taxon>
    </lineage>
</organism>
<evidence type="ECO:0000313" key="2">
    <source>
        <dbReference type="EMBL" id="KAB7753767.1"/>
    </source>
</evidence>
<dbReference type="EMBL" id="ANBP01000029">
    <property type="protein sequence ID" value="KAB7753767.1"/>
    <property type="molecule type" value="Genomic_DNA"/>
</dbReference>
<sequence>MDNEPVLLVPAVVWRGGSAARVLIIGAAIGLCLGALAWLDSGLWPIGLIVMVATGGIIGVWMTRRMARFWPGAADLSPDDRVAVVRAVRTGRAATGAVDARLMMPCADYARGLRVAAAAERPLRWALALLLAELIWWPRRRDRLILRAEQAIHP</sequence>
<evidence type="ECO:0000313" key="3">
    <source>
        <dbReference type="Proteomes" id="UP000325690"/>
    </source>
</evidence>
<feature type="transmembrane region" description="Helical" evidence="1">
    <location>
        <begin position="43"/>
        <end position="62"/>
    </location>
</feature>
<feature type="transmembrane region" description="Helical" evidence="1">
    <location>
        <begin position="12"/>
        <end position="37"/>
    </location>
</feature>